<proteinExistence type="inferred from homology"/>
<evidence type="ECO:0000256" key="9">
    <source>
        <dbReference type="ARBA" id="ARBA00023201"/>
    </source>
</evidence>
<keyword evidence="14" id="KW-1185">Reference proteome</keyword>
<sequence>MARDETAAEAETQSLKALYQEFSENTSMHGLGRVFAVSSTWRRVTWSGLCLLALGFAVYQFVTTISDFYSYPVTTIVTLKHESRAIFPGITICNLNRKRKSKIGPELLKQTSGFKEVTSVFVHISVHLHVCL</sequence>
<dbReference type="PANTHER" id="PTHR11690">
    <property type="entry name" value="AMILORIDE-SENSITIVE SODIUM CHANNEL-RELATED"/>
    <property type="match status" value="1"/>
</dbReference>
<dbReference type="OrthoDB" id="6238402at2759"/>
<comment type="subcellular location">
    <subcellularLocation>
        <location evidence="1">Membrane</location>
        <topology evidence="1">Multi-pass membrane protein</topology>
    </subcellularLocation>
</comment>
<evidence type="ECO:0000313" key="13">
    <source>
        <dbReference type="EMBL" id="CAG5135862.1"/>
    </source>
</evidence>
<dbReference type="AlphaFoldDB" id="A0A8S4A6F6"/>
<keyword evidence="2 11" id="KW-0813">Transport</keyword>
<comment type="similarity">
    <text evidence="11">Belongs to the amiloride-sensitive sodium channel (TC 1.A.6) family.</text>
</comment>
<evidence type="ECO:0000256" key="2">
    <source>
        <dbReference type="ARBA" id="ARBA00022448"/>
    </source>
</evidence>
<evidence type="ECO:0000256" key="8">
    <source>
        <dbReference type="ARBA" id="ARBA00023136"/>
    </source>
</evidence>
<feature type="transmembrane region" description="Helical" evidence="12">
    <location>
        <begin position="44"/>
        <end position="62"/>
    </location>
</feature>
<evidence type="ECO:0000256" key="3">
    <source>
        <dbReference type="ARBA" id="ARBA00022461"/>
    </source>
</evidence>
<dbReference type="EMBL" id="CAJHNH020008465">
    <property type="protein sequence ID" value="CAG5135862.1"/>
    <property type="molecule type" value="Genomic_DNA"/>
</dbReference>
<dbReference type="InterPro" id="IPR001873">
    <property type="entry name" value="ENaC"/>
</dbReference>
<evidence type="ECO:0000256" key="7">
    <source>
        <dbReference type="ARBA" id="ARBA00023065"/>
    </source>
</evidence>
<keyword evidence="10 11" id="KW-0407">Ion channel</keyword>
<reference evidence="13" key="1">
    <citation type="submission" date="2021-04" db="EMBL/GenBank/DDBJ databases">
        <authorList>
            <consortium name="Molecular Ecology Group"/>
        </authorList>
    </citation>
    <scope>NUCLEOTIDE SEQUENCE</scope>
</reference>
<evidence type="ECO:0000256" key="12">
    <source>
        <dbReference type="SAM" id="Phobius"/>
    </source>
</evidence>
<accession>A0A8S4A6F6</accession>
<gene>
    <name evidence="13" type="ORF">CUNI_LOCUS21420</name>
</gene>
<keyword evidence="5 12" id="KW-1133">Transmembrane helix</keyword>
<evidence type="ECO:0000256" key="11">
    <source>
        <dbReference type="RuleBase" id="RU000679"/>
    </source>
</evidence>
<evidence type="ECO:0000256" key="10">
    <source>
        <dbReference type="ARBA" id="ARBA00023303"/>
    </source>
</evidence>
<organism evidence="13 14">
    <name type="scientific">Candidula unifasciata</name>
    <dbReference type="NCBI Taxonomy" id="100452"/>
    <lineage>
        <taxon>Eukaryota</taxon>
        <taxon>Metazoa</taxon>
        <taxon>Spiralia</taxon>
        <taxon>Lophotrochozoa</taxon>
        <taxon>Mollusca</taxon>
        <taxon>Gastropoda</taxon>
        <taxon>Heterobranchia</taxon>
        <taxon>Euthyneura</taxon>
        <taxon>Panpulmonata</taxon>
        <taxon>Eupulmonata</taxon>
        <taxon>Stylommatophora</taxon>
        <taxon>Helicina</taxon>
        <taxon>Helicoidea</taxon>
        <taxon>Geomitridae</taxon>
        <taxon>Candidula</taxon>
    </lineage>
</organism>
<keyword evidence="8 12" id="KW-0472">Membrane</keyword>
<evidence type="ECO:0000256" key="6">
    <source>
        <dbReference type="ARBA" id="ARBA00023053"/>
    </source>
</evidence>
<evidence type="ECO:0000256" key="1">
    <source>
        <dbReference type="ARBA" id="ARBA00004141"/>
    </source>
</evidence>
<dbReference type="GO" id="GO:0005886">
    <property type="term" value="C:plasma membrane"/>
    <property type="evidence" value="ECO:0007669"/>
    <property type="project" value="TreeGrafter"/>
</dbReference>
<dbReference type="Proteomes" id="UP000678393">
    <property type="component" value="Unassembled WGS sequence"/>
</dbReference>
<keyword evidence="9 11" id="KW-0739">Sodium transport</keyword>
<dbReference type="GO" id="GO:0015280">
    <property type="term" value="F:ligand-gated sodium channel activity"/>
    <property type="evidence" value="ECO:0007669"/>
    <property type="project" value="TreeGrafter"/>
</dbReference>
<comment type="caution">
    <text evidence="13">The sequence shown here is derived from an EMBL/GenBank/DDBJ whole genome shotgun (WGS) entry which is preliminary data.</text>
</comment>
<keyword evidence="7 11" id="KW-0406">Ion transport</keyword>
<keyword evidence="4 11" id="KW-0812">Transmembrane</keyword>
<protein>
    <submittedName>
        <fullName evidence="13">Uncharacterized protein</fullName>
    </submittedName>
</protein>
<dbReference type="Pfam" id="PF00858">
    <property type="entry name" value="ASC"/>
    <property type="match status" value="1"/>
</dbReference>
<keyword evidence="6" id="KW-0915">Sodium</keyword>
<name>A0A8S4A6F6_9EUPU</name>
<keyword evidence="3 11" id="KW-0894">Sodium channel</keyword>
<evidence type="ECO:0000256" key="5">
    <source>
        <dbReference type="ARBA" id="ARBA00022989"/>
    </source>
</evidence>
<evidence type="ECO:0000313" key="14">
    <source>
        <dbReference type="Proteomes" id="UP000678393"/>
    </source>
</evidence>
<evidence type="ECO:0000256" key="4">
    <source>
        <dbReference type="ARBA" id="ARBA00022692"/>
    </source>
</evidence>